<dbReference type="AlphaFoldDB" id="A0A8J6XQY8"/>
<gene>
    <name evidence="2" type="ORF">ICL16_27960</name>
</gene>
<dbReference type="EMBL" id="JACXAE010000085">
    <property type="protein sequence ID" value="MBD2775791.1"/>
    <property type="molecule type" value="Genomic_DNA"/>
</dbReference>
<dbReference type="SUPFAM" id="SSF47336">
    <property type="entry name" value="ACP-like"/>
    <property type="match status" value="1"/>
</dbReference>
<dbReference type="InterPro" id="IPR009081">
    <property type="entry name" value="PP-bd_ACP"/>
</dbReference>
<comment type="caution">
    <text evidence="2">The sequence shown here is derived from an EMBL/GenBank/DDBJ whole genome shotgun (WGS) entry which is preliminary data.</text>
</comment>
<dbReference type="Gene3D" id="1.10.1200.10">
    <property type="entry name" value="ACP-like"/>
    <property type="match status" value="1"/>
</dbReference>
<dbReference type="Proteomes" id="UP000629098">
    <property type="component" value="Unassembled WGS sequence"/>
</dbReference>
<sequence>MDTLNVMNTLKAILNDLGVAQELLHEDTYLHKDLQLDSIETVELALGLKRRLGVNVKLEARHDMTLAQICNLVEEMMAVQAK</sequence>
<name>A0A8J6XQY8_9CYAN</name>
<accession>A0A8J6XQY8</accession>
<feature type="domain" description="Carrier" evidence="1">
    <location>
        <begin position="13"/>
        <end position="71"/>
    </location>
</feature>
<keyword evidence="3" id="KW-1185">Reference proteome</keyword>
<dbReference type="RefSeq" id="WP_190834697.1">
    <property type="nucleotide sequence ID" value="NZ_CAWPPI010000085.1"/>
</dbReference>
<dbReference type="Pfam" id="PF00550">
    <property type="entry name" value="PP-binding"/>
    <property type="match status" value="1"/>
</dbReference>
<dbReference type="InterPro" id="IPR036736">
    <property type="entry name" value="ACP-like_sf"/>
</dbReference>
<reference evidence="2" key="1">
    <citation type="submission" date="2020-09" db="EMBL/GenBank/DDBJ databases">
        <title>Iningainema tapete sp. nov. (Scytonemataceae, Cyanobacteria) from greenhouses in central Florida (USA) produces two types of nodularin with biosynthetic potential for microcystin-LR and anabaenopeptins.</title>
        <authorList>
            <person name="Berthold D.E."/>
            <person name="Lefler F.W."/>
            <person name="Huang I.-S."/>
            <person name="Abdulla H."/>
            <person name="Zimba P.V."/>
            <person name="Laughinghouse H.D. IV."/>
        </authorList>
    </citation>
    <scope>NUCLEOTIDE SEQUENCE</scope>
    <source>
        <strain evidence="2">BLCCT55</strain>
    </source>
</reference>
<evidence type="ECO:0000313" key="2">
    <source>
        <dbReference type="EMBL" id="MBD2775791.1"/>
    </source>
</evidence>
<organism evidence="2 3">
    <name type="scientific">Iningainema tapete BLCC-T55</name>
    <dbReference type="NCBI Taxonomy" id="2748662"/>
    <lineage>
        <taxon>Bacteria</taxon>
        <taxon>Bacillati</taxon>
        <taxon>Cyanobacteriota</taxon>
        <taxon>Cyanophyceae</taxon>
        <taxon>Nostocales</taxon>
        <taxon>Scytonemataceae</taxon>
        <taxon>Iningainema tapete</taxon>
    </lineage>
</organism>
<evidence type="ECO:0000259" key="1">
    <source>
        <dbReference type="Pfam" id="PF00550"/>
    </source>
</evidence>
<proteinExistence type="predicted"/>
<evidence type="ECO:0000313" key="3">
    <source>
        <dbReference type="Proteomes" id="UP000629098"/>
    </source>
</evidence>
<protein>
    <submittedName>
        <fullName evidence="2">Acyl carrier protein</fullName>
    </submittedName>
</protein>